<feature type="transmembrane region" description="Helical" evidence="2">
    <location>
        <begin position="25"/>
        <end position="44"/>
    </location>
</feature>
<dbReference type="NCBIfam" id="TIGR00350">
    <property type="entry name" value="lytR_cpsA_psr"/>
    <property type="match status" value="1"/>
</dbReference>
<dbReference type="Proteomes" id="UP001235030">
    <property type="component" value="Chromosome"/>
</dbReference>
<comment type="similarity">
    <text evidence="1">Belongs to the LytR/CpsA/Psr (LCP) family.</text>
</comment>
<keyword evidence="4" id="KW-0808">Transferase</keyword>
<dbReference type="GO" id="GO:0016740">
    <property type="term" value="F:transferase activity"/>
    <property type="evidence" value="ECO:0007669"/>
    <property type="project" value="UniProtKB-KW"/>
</dbReference>
<dbReference type="PANTHER" id="PTHR33392">
    <property type="entry name" value="POLYISOPRENYL-TEICHOIC ACID--PEPTIDOGLYCAN TEICHOIC ACID TRANSFERASE TAGU"/>
    <property type="match status" value="1"/>
</dbReference>
<dbReference type="InterPro" id="IPR050922">
    <property type="entry name" value="LytR/CpsA/Psr_CW_biosynth"/>
</dbReference>
<dbReference type="InterPro" id="IPR004474">
    <property type="entry name" value="LytR_CpsA_psr"/>
</dbReference>
<gene>
    <name evidence="4" type="primary">tagU_3</name>
    <name evidence="4" type="ORF">TEMA_17780</name>
</gene>
<evidence type="ECO:0000256" key="2">
    <source>
        <dbReference type="SAM" id="Phobius"/>
    </source>
</evidence>
<keyword evidence="2" id="KW-1133">Transmembrane helix</keyword>
<feature type="domain" description="Cell envelope-related transcriptional attenuator" evidence="3">
    <location>
        <begin position="73"/>
        <end position="233"/>
    </location>
</feature>
<organism evidence="4 5">
    <name type="scientific">Terrisporobacter mayombei</name>
    <dbReference type="NCBI Taxonomy" id="1541"/>
    <lineage>
        <taxon>Bacteria</taxon>
        <taxon>Bacillati</taxon>
        <taxon>Bacillota</taxon>
        <taxon>Clostridia</taxon>
        <taxon>Peptostreptococcales</taxon>
        <taxon>Peptostreptococcaceae</taxon>
        <taxon>Terrisporobacter</taxon>
    </lineage>
</organism>
<dbReference type="PANTHER" id="PTHR33392:SF6">
    <property type="entry name" value="POLYISOPRENYL-TEICHOIC ACID--PEPTIDOGLYCAN TEICHOIC ACID TRANSFERASE TAGU"/>
    <property type="match status" value="1"/>
</dbReference>
<sequence>MEFNFKITGENIEKSKGDDKMKKKTLISIILIIIFPMILNNSVFAKDIDSYTEKEIYNILLIGKDGIGCKTSRADTMIILTIDNKNKALKLTSIARDTLVYIPGKGYDKVNHSFSYGGCDLLLKTINNNFNLDLKDYAIVDFKSFVDVINVLGGVEVNIEDREVEGLNKVIDACYGLEIENKGNNIEYITSSGNHLLNGYQALAYCRLRKIDNCFYRDARQRKILESLAYKLSKVSVFKYPELIKILLKHVNVSVSPDKILDLAIISRDLTNYKIKQLEFPSNEYREDGRLKRNSQYVIKWEKDKNLKILHDFIYN</sequence>
<accession>A0ABY9Q0G4</accession>
<evidence type="ECO:0000259" key="3">
    <source>
        <dbReference type="Pfam" id="PF03816"/>
    </source>
</evidence>
<dbReference type="EMBL" id="CP101637">
    <property type="protein sequence ID" value="WMT81438.1"/>
    <property type="molecule type" value="Genomic_DNA"/>
</dbReference>
<evidence type="ECO:0000256" key="1">
    <source>
        <dbReference type="ARBA" id="ARBA00006068"/>
    </source>
</evidence>
<proteinExistence type="inferred from homology"/>
<keyword evidence="5" id="KW-1185">Reference proteome</keyword>
<evidence type="ECO:0000313" key="4">
    <source>
        <dbReference type="EMBL" id="WMT81438.1"/>
    </source>
</evidence>
<name>A0ABY9Q0G4_9FIRM</name>
<keyword evidence="2" id="KW-0812">Transmembrane</keyword>
<keyword evidence="2" id="KW-0472">Membrane</keyword>
<reference evidence="4 5" key="1">
    <citation type="submission" date="2022-07" db="EMBL/GenBank/DDBJ databases">
        <title>Genome sequence of Terrisporobacter mayombei DSM6539.</title>
        <authorList>
            <person name="Boeer T."/>
            <person name="Bengelsdorf F.R."/>
            <person name="Daniel R."/>
            <person name="Poehlein A."/>
        </authorList>
    </citation>
    <scope>NUCLEOTIDE SEQUENCE [LARGE SCALE GENOMIC DNA]</scope>
    <source>
        <strain evidence="4 5">DSM 6539</strain>
    </source>
</reference>
<evidence type="ECO:0000313" key="5">
    <source>
        <dbReference type="Proteomes" id="UP001235030"/>
    </source>
</evidence>
<dbReference type="Gene3D" id="3.40.630.190">
    <property type="entry name" value="LCP protein"/>
    <property type="match status" value="1"/>
</dbReference>
<dbReference type="Pfam" id="PF03816">
    <property type="entry name" value="LytR_cpsA_psr"/>
    <property type="match status" value="1"/>
</dbReference>
<dbReference type="EC" id="2.7.8.-" evidence="4"/>
<protein>
    <submittedName>
        <fullName evidence="4">Polyisoprenyl-teichoic acid--peptidoglycan teichoic acid transferase TagU</fullName>
        <ecNumber evidence="4">2.7.8.-</ecNumber>
    </submittedName>
</protein>